<evidence type="ECO:0000313" key="3">
    <source>
        <dbReference type="EMBL" id="MFC6674266.1"/>
    </source>
</evidence>
<dbReference type="PANTHER" id="PTHR46696:SF1">
    <property type="entry name" value="CYTOCHROME P450 YJIB-RELATED"/>
    <property type="match status" value="1"/>
</dbReference>
<dbReference type="PRINTS" id="PR00359">
    <property type="entry name" value="BP450"/>
</dbReference>
<name>A0ABW2A9P0_9GAMM</name>
<protein>
    <recommendedName>
        <fullName evidence="5">Cytochrome P450</fullName>
    </recommendedName>
</protein>
<sequence>MRELGPVVWLPKNNVYALTRYAEVTEALRKPKLFISSKGLSLNPKVNELLTGSTLNSDPPEHDKTRAVTGAPLLPGALSKIEGRIRAAANGLIEHLAERGEFDAISDLAQFLPVTIVAELVGLPDAGRENMLRWASATFNLFGSENARAKAAFKDLQELKAFLDEYGTPEMLKPGAGRHVSLKSGRSMGCRRKPAPS</sequence>
<dbReference type="PANTHER" id="PTHR46696">
    <property type="entry name" value="P450, PUTATIVE (EUROFUNG)-RELATED"/>
    <property type="match status" value="1"/>
</dbReference>
<comment type="cofactor">
    <cofactor evidence="1">
        <name>heme</name>
        <dbReference type="ChEBI" id="CHEBI:30413"/>
    </cofactor>
</comment>
<organism evidence="3 4">
    <name type="scientific">Marinobacterium aestuariivivens</name>
    <dbReference type="NCBI Taxonomy" id="1698799"/>
    <lineage>
        <taxon>Bacteria</taxon>
        <taxon>Pseudomonadati</taxon>
        <taxon>Pseudomonadota</taxon>
        <taxon>Gammaproteobacteria</taxon>
        <taxon>Oceanospirillales</taxon>
        <taxon>Oceanospirillaceae</taxon>
        <taxon>Marinobacterium</taxon>
    </lineage>
</organism>
<dbReference type="InterPro" id="IPR036396">
    <property type="entry name" value="Cyt_P450_sf"/>
</dbReference>
<dbReference type="Proteomes" id="UP001596422">
    <property type="component" value="Unassembled WGS sequence"/>
</dbReference>
<dbReference type="SUPFAM" id="SSF48264">
    <property type="entry name" value="Cytochrome P450"/>
    <property type="match status" value="1"/>
</dbReference>
<dbReference type="Gene3D" id="1.10.630.10">
    <property type="entry name" value="Cytochrome P450"/>
    <property type="match status" value="1"/>
</dbReference>
<reference evidence="4" key="1">
    <citation type="journal article" date="2019" name="Int. J. Syst. Evol. Microbiol.">
        <title>The Global Catalogue of Microorganisms (GCM) 10K type strain sequencing project: providing services to taxonomists for standard genome sequencing and annotation.</title>
        <authorList>
            <consortium name="The Broad Institute Genomics Platform"/>
            <consortium name="The Broad Institute Genome Sequencing Center for Infectious Disease"/>
            <person name="Wu L."/>
            <person name="Ma J."/>
        </authorList>
    </citation>
    <scope>NUCLEOTIDE SEQUENCE [LARGE SCALE GENOMIC DNA]</scope>
    <source>
        <strain evidence="4">NBRC 111756</strain>
    </source>
</reference>
<accession>A0ABW2A9P0</accession>
<dbReference type="InterPro" id="IPR002397">
    <property type="entry name" value="Cyt_P450_B"/>
</dbReference>
<proteinExistence type="inferred from homology"/>
<dbReference type="RefSeq" id="WP_379914068.1">
    <property type="nucleotide sequence ID" value="NZ_JBHSWE010000002.1"/>
</dbReference>
<evidence type="ECO:0000313" key="4">
    <source>
        <dbReference type="Proteomes" id="UP001596422"/>
    </source>
</evidence>
<keyword evidence="4" id="KW-1185">Reference proteome</keyword>
<comment type="caution">
    <text evidence="3">The sequence shown here is derived from an EMBL/GenBank/DDBJ whole genome shotgun (WGS) entry which is preliminary data.</text>
</comment>
<dbReference type="EMBL" id="JBHSWE010000002">
    <property type="protein sequence ID" value="MFC6674266.1"/>
    <property type="molecule type" value="Genomic_DNA"/>
</dbReference>
<evidence type="ECO:0000256" key="1">
    <source>
        <dbReference type="ARBA" id="ARBA00001971"/>
    </source>
</evidence>
<evidence type="ECO:0000256" key="2">
    <source>
        <dbReference type="ARBA" id="ARBA00010617"/>
    </source>
</evidence>
<gene>
    <name evidence="3" type="ORF">ACFQDL_32240</name>
</gene>
<comment type="similarity">
    <text evidence="2">Belongs to the cytochrome P450 family.</text>
</comment>
<evidence type="ECO:0008006" key="5">
    <source>
        <dbReference type="Google" id="ProtNLM"/>
    </source>
</evidence>